<organism evidence="2 3">
    <name type="scientific">Qipengyuania pelagi</name>
    <dbReference type="NCBI Taxonomy" id="994320"/>
    <lineage>
        <taxon>Bacteria</taxon>
        <taxon>Pseudomonadati</taxon>
        <taxon>Pseudomonadota</taxon>
        <taxon>Alphaproteobacteria</taxon>
        <taxon>Sphingomonadales</taxon>
        <taxon>Erythrobacteraceae</taxon>
        <taxon>Qipengyuania</taxon>
    </lineage>
</organism>
<feature type="region of interest" description="Disordered" evidence="1">
    <location>
        <begin position="1"/>
        <end position="65"/>
    </location>
</feature>
<dbReference type="OrthoDB" id="7582886at2"/>
<evidence type="ECO:0000313" key="2">
    <source>
        <dbReference type="EMBL" id="MXO54664.1"/>
    </source>
</evidence>
<dbReference type="Proteomes" id="UP000430272">
    <property type="component" value="Unassembled WGS sequence"/>
</dbReference>
<protein>
    <submittedName>
        <fullName evidence="2">Uncharacterized protein</fullName>
    </submittedName>
</protein>
<evidence type="ECO:0000313" key="3">
    <source>
        <dbReference type="Proteomes" id="UP000430272"/>
    </source>
</evidence>
<name>A0A844Y8Q0_9SPHN</name>
<dbReference type="EMBL" id="WTYD01000002">
    <property type="protein sequence ID" value="MXO54664.1"/>
    <property type="molecule type" value="Genomic_DNA"/>
</dbReference>
<comment type="caution">
    <text evidence="2">The sequence shown here is derived from an EMBL/GenBank/DDBJ whole genome shotgun (WGS) entry which is preliminary data.</text>
</comment>
<gene>
    <name evidence="2" type="ORF">GRI47_11700</name>
</gene>
<dbReference type="AlphaFoldDB" id="A0A844Y8Q0"/>
<evidence type="ECO:0000256" key="1">
    <source>
        <dbReference type="SAM" id="MobiDB-lite"/>
    </source>
</evidence>
<feature type="compositionally biased region" description="Basic and acidic residues" evidence="1">
    <location>
        <begin position="100"/>
        <end position="116"/>
    </location>
</feature>
<sequence>MLFGASVAFGGPAMAQSLPIDPGSRLAEPQSQDEGLLASARTADAGAGEIGQRQERGDAAPNVEPLGRIDNRIENRLRNRLRNRVDRDYDPMANATSPFERADKRARESVRTRPRS</sequence>
<feature type="region of interest" description="Disordered" evidence="1">
    <location>
        <begin position="86"/>
        <end position="116"/>
    </location>
</feature>
<dbReference type="RefSeq" id="WP_160661561.1">
    <property type="nucleotide sequence ID" value="NZ_BAABDV010000001.1"/>
</dbReference>
<proteinExistence type="predicted"/>
<reference evidence="2 3" key="1">
    <citation type="submission" date="2019-12" db="EMBL/GenBank/DDBJ databases">
        <title>Genomic-based taxomic classification of the family Erythrobacteraceae.</title>
        <authorList>
            <person name="Xu L."/>
        </authorList>
    </citation>
    <scope>NUCLEOTIDE SEQUENCE [LARGE SCALE GENOMIC DNA]</scope>
    <source>
        <strain evidence="2 3">JCM 17468</strain>
    </source>
</reference>
<accession>A0A844Y8Q0</accession>
<keyword evidence="3" id="KW-1185">Reference proteome</keyword>